<proteinExistence type="predicted"/>
<evidence type="ECO:0000256" key="1">
    <source>
        <dbReference type="ARBA" id="ARBA00022676"/>
    </source>
</evidence>
<name>A0A8H5LUQ6_9AGAR</name>
<comment type="caution">
    <text evidence="6">The sequence shown here is derived from an EMBL/GenBank/DDBJ whole genome shotgun (WGS) entry which is preliminary data.</text>
</comment>
<dbReference type="Gene3D" id="3.90.228.10">
    <property type="match status" value="1"/>
</dbReference>
<dbReference type="Pfam" id="PF00644">
    <property type="entry name" value="PARP"/>
    <property type="match status" value="1"/>
</dbReference>
<evidence type="ECO:0000259" key="5">
    <source>
        <dbReference type="PROSITE" id="PS50127"/>
    </source>
</evidence>
<evidence type="ECO:0000313" key="7">
    <source>
        <dbReference type="Proteomes" id="UP000565441"/>
    </source>
</evidence>
<dbReference type="Pfam" id="PF00179">
    <property type="entry name" value="UQ_con"/>
    <property type="match status" value="1"/>
</dbReference>
<keyword evidence="3" id="KW-0548">Nucleotidyltransferase</keyword>
<keyword evidence="7" id="KW-1185">Reference proteome</keyword>
<dbReference type="InterPro" id="IPR051838">
    <property type="entry name" value="ARTD_PARP"/>
</dbReference>
<keyword evidence="1" id="KW-0328">Glycosyltransferase</keyword>
<keyword evidence="4" id="KW-0520">NAD</keyword>
<dbReference type="PANTHER" id="PTHR21328">
    <property type="entry name" value="POLY ADP-RIBOSE POLYMERASE FAMILY, MEMBER PARP"/>
    <property type="match status" value="1"/>
</dbReference>
<dbReference type="Proteomes" id="UP000565441">
    <property type="component" value="Unassembled WGS sequence"/>
</dbReference>
<evidence type="ECO:0000256" key="4">
    <source>
        <dbReference type="ARBA" id="ARBA00023027"/>
    </source>
</evidence>
<dbReference type="InterPro" id="IPR016135">
    <property type="entry name" value="UBQ-conjugating_enzyme/RWD"/>
</dbReference>
<dbReference type="GO" id="GO:0016779">
    <property type="term" value="F:nucleotidyltransferase activity"/>
    <property type="evidence" value="ECO:0007669"/>
    <property type="project" value="UniProtKB-KW"/>
</dbReference>
<dbReference type="OrthoDB" id="109543at2759"/>
<accession>A0A8H5LUQ6</accession>
<protein>
    <recommendedName>
        <fullName evidence="5">UBC core domain-containing protein</fullName>
    </recommendedName>
</protein>
<reference evidence="6 7" key="1">
    <citation type="journal article" date="2020" name="ISME J.">
        <title>Uncovering the hidden diversity of litter-decomposition mechanisms in mushroom-forming fungi.</title>
        <authorList>
            <person name="Floudas D."/>
            <person name="Bentzer J."/>
            <person name="Ahren D."/>
            <person name="Johansson T."/>
            <person name="Persson P."/>
            <person name="Tunlid A."/>
        </authorList>
    </citation>
    <scope>NUCLEOTIDE SEQUENCE [LARGE SCALE GENOMIC DNA]</scope>
    <source>
        <strain evidence="6 7">CBS 661.87</strain>
    </source>
</reference>
<keyword evidence="2" id="KW-0808">Transferase</keyword>
<sequence>MADKNAHLKGRRRYKADLADMEEACAAGIVIEQGYMIKKLQPGDEEGAIELIICDLEGQHVLSLNLLISDTSDYPKNHVFFPSSPDTGLPPRLLNVVEGVLDTAQPIRQTIQNVISTLARANTGTTPQGFRSQEVEFDDDDSSIDDYGAFDQFDGLDLSPTTVSKFDLQTLQNNFVETVATGYRPGLLHFADDDFAVSISLPVITLAKSIPPRALMAWDRRLLSRSQHLTLLISGFRGVYPPLDSSGAYTTLAQHSMSSLKFKVGLTKRYKPGKEYAKDAGRTFGLIVPDAEDEVRMQAEKALEDIEYDCDAYCYSAETMQAPAQVEEEDVEDDGSFDRFSLSSSLETLLDQALLKVIQLRRKFGLGWAGAELLLSEMEKTQTTAEILFGTQRELILAADREEIRLGRTNDLPHDPLSGLGQDDEVNITLTTFSYLIRRLSLCPRYCIVCHDRLNTDYEALKPYVCDSKLCAYQYYSFNRGPSLEYEIIHNPETVDLLISITHSAASEQVIEEPLPIGMGLRVPPPDMTKIRHPPTPPPQSPYALPVPPVPQQVAIGLDGMCDFDDLSLPMMSASIVQLIDSLPSVEDMKKHLERKIKAGKLKPKLKDLDPKVLPAAWSILRWCVASCTAHLEEITSGEESIKNLDPGWRQFRFSVGSPDAEAKFKAAVTAAQQRSANALEFPSLYAFHGSPLKNWHSIIRHGLWYKSIANGRAYGHGVYLAKEGNLSMSTYAQSGRSIWRKSKICPTNCVALAEIVNLPEQFVSQHPHFVIKDTHWIICRYLLVKGTIESNFDTVLPEPVRNPTPLVKLDPIHPTTLGNKRIEIPDPSYQIHALLEARREEYREEENDEEDLAVFQANISVSQVIDDGEDFDMDVDMDYMDSYNDYEDYRDSKLVTSTEKGKAAMILPFTGDDWKHDSDWVLRSIENLLPPLSEANPSATMAVQRELKSMLKEQESAKSLRELGWYMPPDLIGDNLFQWIVEMHSFDENLPIAGDLKARNLNSIIFEIRFPPTFPIGPPFFRIITPRFLPFIQGGGGHVTGGGSICMDLLTSDGWLPSYSISAVLMQIKLAISNLDPRPARLSADFDRPYGVQEALIGYKRAAATHGWQV</sequence>
<dbReference type="EMBL" id="JAACJP010000053">
    <property type="protein sequence ID" value="KAF5370223.1"/>
    <property type="molecule type" value="Genomic_DNA"/>
</dbReference>
<dbReference type="GO" id="GO:0003950">
    <property type="term" value="F:NAD+ poly-ADP-ribosyltransferase activity"/>
    <property type="evidence" value="ECO:0007669"/>
    <property type="project" value="InterPro"/>
</dbReference>
<evidence type="ECO:0000313" key="6">
    <source>
        <dbReference type="EMBL" id="KAF5370223.1"/>
    </source>
</evidence>
<dbReference type="InterPro" id="IPR000608">
    <property type="entry name" value="UBC"/>
</dbReference>
<dbReference type="PROSITE" id="PS50127">
    <property type="entry name" value="UBC_2"/>
    <property type="match status" value="1"/>
</dbReference>
<dbReference type="Gene3D" id="3.10.110.10">
    <property type="entry name" value="Ubiquitin Conjugating Enzyme"/>
    <property type="match status" value="1"/>
</dbReference>
<evidence type="ECO:0000256" key="2">
    <source>
        <dbReference type="ARBA" id="ARBA00022679"/>
    </source>
</evidence>
<dbReference type="SUPFAM" id="SSF56399">
    <property type="entry name" value="ADP-ribosylation"/>
    <property type="match status" value="1"/>
</dbReference>
<dbReference type="SUPFAM" id="SSF54495">
    <property type="entry name" value="UBC-like"/>
    <property type="match status" value="1"/>
</dbReference>
<gene>
    <name evidence="6" type="ORF">D9615_010089</name>
</gene>
<organism evidence="6 7">
    <name type="scientific">Tricholomella constricta</name>
    <dbReference type="NCBI Taxonomy" id="117010"/>
    <lineage>
        <taxon>Eukaryota</taxon>
        <taxon>Fungi</taxon>
        <taxon>Dikarya</taxon>
        <taxon>Basidiomycota</taxon>
        <taxon>Agaricomycotina</taxon>
        <taxon>Agaricomycetes</taxon>
        <taxon>Agaricomycetidae</taxon>
        <taxon>Agaricales</taxon>
        <taxon>Tricholomatineae</taxon>
        <taxon>Lyophyllaceae</taxon>
        <taxon>Tricholomella</taxon>
    </lineage>
</organism>
<evidence type="ECO:0000256" key="3">
    <source>
        <dbReference type="ARBA" id="ARBA00022695"/>
    </source>
</evidence>
<dbReference type="CDD" id="cd23802">
    <property type="entry name" value="UBCc_UBE2Q"/>
    <property type="match status" value="1"/>
</dbReference>
<feature type="domain" description="UBC core" evidence="5">
    <location>
        <begin position="939"/>
        <end position="1111"/>
    </location>
</feature>
<dbReference type="SMART" id="SM00212">
    <property type="entry name" value="UBCc"/>
    <property type="match status" value="1"/>
</dbReference>
<dbReference type="AlphaFoldDB" id="A0A8H5LUQ6"/>
<dbReference type="InterPro" id="IPR012317">
    <property type="entry name" value="Poly(ADP-ribose)pol_cat_dom"/>
</dbReference>